<dbReference type="SUPFAM" id="SSF51735">
    <property type="entry name" value="NAD(P)-binding Rossmann-fold domains"/>
    <property type="match status" value="1"/>
</dbReference>
<sequence length="87" mass="9470">MTRAFEGCEVVAHCGGIKREIDDQIYKRVHIEGTANVIEAAKRAGVRKVIVLTFLRARPDCGSAYHASKWAAGSRYASLRGATRPPG</sequence>
<dbReference type="InterPro" id="IPR036291">
    <property type="entry name" value="NAD(P)-bd_dom_sf"/>
</dbReference>
<feature type="domain" description="NAD(P)-binding" evidence="1">
    <location>
        <begin position="2"/>
        <end position="60"/>
    </location>
</feature>
<gene>
    <name evidence="2" type="ORF">GCM10009750_02360</name>
</gene>
<accession>A0ABP4YM59</accession>
<dbReference type="RefSeq" id="WP_246205128.1">
    <property type="nucleotide sequence ID" value="NZ_BAAANK010000001.1"/>
</dbReference>
<dbReference type="Gene3D" id="3.40.50.720">
    <property type="entry name" value="NAD(P)-binding Rossmann-like Domain"/>
    <property type="match status" value="1"/>
</dbReference>
<dbReference type="EMBL" id="BAAANK010000001">
    <property type="protein sequence ID" value="GAA1823383.1"/>
    <property type="molecule type" value="Genomic_DNA"/>
</dbReference>
<organism evidence="2 3">
    <name type="scientific">Agromyces salentinus</name>
    <dbReference type="NCBI Taxonomy" id="269421"/>
    <lineage>
        <taxon>Bacteria</taxon>
        <taxon>Bacillati</taxon>
        <taxon>Actinomycetota</taxon>
        <taxon>Actinomycetes</taxon>
        <taxon>Micrococcales</taxon>
        <taxon>Microbacteriaceae</taxon>
        <taxon>Agromyces</taxon>
    </lineage>
</organism>
<dbReference type="Pfam" id="PF13460">
    <property type="entry name" value="NAD_binding_10"/>
    <property type="match status" value="1"/>
</dbReference>
<evidence type="ECO:0000313" key="2">
    <source>
        <dbReference type="EMBL" id="GAA1823383.1"/>
    </source>
</evidence>
<reference evidence="3" key="1">
    <citation type="journal article" date="2019" name="Int. J. Syst. Evol. Microbiol.">
        <title>The Global Catalogue of Microorganisms (GCM) 10K type strain sequencing project: providing services to taxonomists for standard genome sequencing and annotation.</title>
        <authorList>
            <consortium name="The Broad Institute Genomics Platform"/>
            <consortium name="The Broad Institute Genome Sequencing Center for Infectious Disease"/>
            <person name="Wu L."/>
            <person name="Ma J."/>
        </authorList>
    </citation>
    <scope>NUCLEOTIDE SEQUENCE [LARGE SCALE GENOMIC DNA]</scope>
    <source>
        <strain evidence="3">JCM 14323</strain>
    </source>
</reference>
<dbReference type="InterPro" id="IPR016040">
    <property type="entry name" value="NAD(P)-bd_dom"/>
</dbReference>
<keyword evidence="3" id="KW-1185">Reference proteome</keyword>
<dbReference type="Proteomes" id="UP001501746">
    <property type="component" value="Unassembled WGS sequence"/>
</dbReference>
<evidence type="ECO:0000313" key="3">
    <source>
        <dbReference type="Proteomes" id="UP001501746"/>
    </source>
</evidence>
<protein>
    <recommendedName>
        <fullName evidence="1">NAD(P)-binding domain-containing protein</fullName>
    </recommendedName>
</protein>
<comment type="caution">
    <text evidence="2">The sequence shown here is derived from an EMBL/GenBank/DDBJ whole genome shotgun (WGS) entry which is preliminary data.</text>
</comment>
<proteinExistence type="predicted"/>
<evidence type="ECO:0000259" key="1">
    <source>
        <dbReference type="Pfam" id="PF13460"/>
    </source>
</evidence>
<name>A0ABP4YM59_9MICO</name>